<proteinExistence type="predicted"/>
<evidence type="ECO:0000313" key="1">
    <source>
        <dbReference type="EMBL" id="MXU89219.1"/>
    </source>
</evidence>
<sequence length="106" mass="12369">MLRVACAWQLLITFIKCFFRAIANALHRRLGNIEIWILEVLVHWSSPVFFSTWRDSATVPTEGVERDDWEVGSDEYFRSRITSVFEKAIWVILTKVCKTSFCSLPI</sequence>
<reference evidence="1" key="1">
    <citation type="submission" date="2019-12" db="EMBL/GenBank/DDBJ databases">
        <title>An insight into the sialome of adult female Ixodes ricinus ticks feeding for 6 days.</title>
        <authorList>
            <person name="Perner J."/>
            <person name="Ribeiro J.M.C."/>
        </authorList>
    </citation>
    <scope>NUCLEOTIDE SEQUENCE</scope>
    <source>
        <strain evidence="1">Semi-engorged</strain>
        <tissue evidence="1">Salivary glands</tissue>
    </source>
</reference>
<dbReference type="EMBL" id="GIFC01007136">
    <property type="protein sequence ID" value="MXU89219.1"/>
    <property type="molecule type" value="Transcribed_RNA"/>
</dbReference>
<protein>
    <submittedName>
        <fullName evidence="1">Putative secreted protein</fullName>
    </submittedName>
</protein>
<dbReference type="AlphaFoldDB" id="A0A6B0U9I2"/>
<name>A0A6B0U9I2_IXORI</name>
<organism evidence="1">
    <name type="scientific">Ixodes ricinus</name>
    <name type="common">Common tick</name>
    <name type="synonym">Acarus ricinus</name>
    <dbReference type="NCBI Taxonomy" id="34613"/>
    <lineage>
        <taxon>Eukaryota</taxon>
        <taxon>Metazoa</taxon>
        <taxon>Ecdysozoa</taxon>
        <taxon>Arthropoda</taxon>
        <taxon>Chelicerata</taxon>
        <taxon>Arachnida</taxon>
        <taxon>Acari</taxon>
        <taxon>Parasitiformes</taxon>
        <taxon>Ixodida</taxon>
        <taxon>Ixodoidea</taxon>
        <taxon>Ixodidae</taxon>
        <taxon>Ixodinae</taxon>
        <taxon>Ixodes</taxon>
    </lineage>
</organism>
<accession>A0A6B0U9I2</accession>